<evidence type="ECO:0000256" key="6">
    <source>
        <dbReference type="ARBA" id="ARBA00022786"/>
    </source>
</evidence>
<dbReference type="Proteomes" id="UP000193944">
    <property type="component" value="Unassembled WGS sequence"/>
</dbReference>
<dbReference type="AlphaFoldDB" id="A0A1Y1XAE6"/>
<dbReference type="GO" id="GO:0051301">
    <property type="term" value="P:cell division"/>
    <property type="evidence" value="ECO:0007669"/>
    <property type="project" value="UniProtKB-KW"/>
</dbReference>
<dbReference type="InterPro" id="IPR051031">
    <property type="entry name" value="RING-box_E3_Ubiquitin_Ligase"/>
</dbReference>
<dbReference type="CDD" id="cd16456">
    <property type="entry name" value="RING-H2_APC11"/>
    <property type="match status" value="1"/>
</dbReference>
<dbReference type="GO" id="GO:0005680">
    <property type="term" value="C:anaphase-promoting complex"/>
    <property type="evidence" value="ECO:0007669"/>
    <property type="project" value="EnsemblFungi"/>
</dbReference>
<evidence type="ECO:0000256" key="8">
    <source>
        <dbReference type="ARBA" id="ARBA00023306"/>
    </source>
</evidence>
<dbReference type="GO" id="GO:0061630">
    <property type="term" value="F:ubiquitin protein ligase activity"/>
    <property type="evidence" value="ECO:0007669"/>
    <property type="project" value="EnsemblFungi"/>
</dbReference>
<dbReference type="Pfam" id="PF12861">
    <property type="entry name" value="zf-ANAPC11"/>
    <property type="match status" value="1"/>
</dbReference>
<evidence type="ECO:0000256" key="2">
    <source>
        <dbReference type="ARBA" id="ARBA00022618"/>
    </source>
</evidence>
<dbReference type="SUPFAM" id="SSF57850">
    <property type="entry name" value="RING/U-box"/>
    <property type="match status" value="1"/>
</dbReference>
<feature type="domain" description="RING-type" evidence="11">
    <location>
        <begin position="36"/>
        <end position="79"/>
    </location>
</feature>
<evidence type="ECO:0000313" key="13">
    <source>
        <dbReference type="Proteomes" id="UP000193944"/>
    </source>
</evidence>
<dbReference type="InterPro" id="IPR001841">
    <property type="entry name" value="Znf_RING"/>
</dbReference>
<evidence type="ECO:0000256" key="5">
    <source>
        <dbReference type="ARBA" id="ARBA00022776"/>
    </source>
</evidence>
<feature type="region of interest" description="Disordered" evidence="10">
    <location>
        <begin position="85"/>
        <end position="123"/>
    </location>
</feature>
<evidence type="ECO:0000256" key="3">
    <source>
        <dbReference type="ARBA" id="ARBA00022723"/>
    </source>
</evidence>
<dbReference type="Gene3D" id="3.30.40.10">
    <property type="entry name" value="Zinc/RING finger domain, C3HC4 (zinc finger)"/>
    <property type="match status" value="1"/>
</dbReference>
<sequence>MKIKLNSWSSVALWKWAVTDEDDVCGICRNQFDRCCPSCKIPGDDCPLVWGQCKHCFHLHCMIKWLQTESSNQACPMDRRPWVYLTGDPTTHESQQQQQQQEEITEQEQQQEQQEQQEQEQEQ</sequence>
<keyword evidence="13" id="KW-1185">Reference proteome</keyword>
<dbReference type="InterPro" id="IPR024991">
    <property type="entry name" value="RING-H2_APC11"/>
</dbReference>
<proteinExistence type="predicted"/>
<dbReference type="GO" id="GO:0008270">
    <property type="term" value="F:zinc ion binding"/>
    <property type="evidence" value="ECO:0007669"/>
    <property type="project" value="UniProtKB-KW"/>
</dbReference>
<keyword evidence="5" id="KW-0498">Mitosis</keyword>
<feature type="compositionally biased region" description="Low complexity" evidence="10">
    <location>
        <begin position="95"/>
        <end position="114"/>
    </location>
</feature>
<dbReference type="GO" id="GO:0031145">
    <property type="term" value="P:anaphase-promoting complex-dependent catabolic process"/>
    <property type="evidence" value="ECO:0007669"/>
    <property type="project" value="EnsemblFungi"/>
</dbReference>
<dbReference type="PROSITE" id="PS50089">
    <property type="entry name" value="ZF_RING_2"/>
    <property type="match status" value="1"/>
</dbReference>
<keyword evidence="4 9" id="KW-0863">Zinc-finger</keyword>
<comment type="caution">
    <text evidence="12">The sequence shown here is derived from an EMBL/GenBank/DDBJ whole genome shotgun (WGS) entry which is preliminary data.</text>
</comment>
<keyword evidence="6" id="KW-0833">Ubl conjugation pathway</keyword>
<dbReference type="OrthoDB" id="1681166at2759"/>
<gene>
    <name evidence="12" type="ORF">BCR32DRAFT_326889</name>
</gene>
<reference evidence="12 13" key="1">
    <citation type="submission" date="2016-08" db="EMBL/GenBank/DDBJ databases">
        <title>A Parts List for Fungal Cellulosomes Revealed by Comparative Genomics.</title>
        <authorList>
            <consortium name="DOE Joint Genome Institute"/>
            <person name="Haitjema C.H."/>
            <person name="Gilmore S.P."/>
            <person name="Henske J.K."/>
            <person name="Solomon K.V."/>
            <person name="De Groot R."/>
            <person name="Kuo A."/>
            <person name="Mondo S.J."/>
            <person name="Salamov A.A."/>
            <person name="Labutti K."/>
            <person name="Zhao Z."/>
            <person name="Chiniquy J."/>
            <person name="Barry K."/>
            <person name="Brewer H.M."/>
            <person name="Purvine S.O."/>
            <person name="Wright A.T."/>
            <person name="Boxma B."/>
            <person name="Van Alen T."/>
            <person name="Hackstein J.H."/>
            <person name="Baker S.E."/>
            <person name="Grigoriev I.V."/>
            <person name="O'Malley M.A."/>
        </authorList>
    </citation>
    <scope>NUCLEOTIDE SEQUENCE [LARGE SCALE GENOMIC DNA]</scope>
    <source>
        <strain evidence="12 13">S4</strain>
    </source>
</reference>
<evidence type="ECO:0000313" key="12">
    <source>
        <dbReference type="EMBL" id="ORX82324.1"/>
    </source>
</evidence>
<dbReference type="PANTHER" id="PTHR11210">
    <property type="entry name" value="RING BOX"/>
    <property type="match status" value="1"/>
</dbReference>
<evidence type="ECO:0000256" key="1">
    <source>
        <dbReference type="ARBA" id="ARBA00013928"/>
    </source>
</evidence>
<keyword evidence="3" id="KW-0479">Metal-binding</keyword>
<evidence type="ECO:0000259" key="11">
    <source>
        <dbReference type="PROSITE" id="PS50089"/>
    </source>
</evidence>
<evidence type="ECO:0000256" key="9">
    <source>
        <dbReference type="PROSITE-ProRule" id="PRU00175"/>
    </source>
</evidence>
<evidence type="ECO:0000256" key="7">
    <source>
        <dbReference type="ARBA" id="ARBA00022833"/>
    </source>
</evidence>
<organism evidence="12 13">
    <name type="scientific">Anaeromyces robustus</name>
    <dbReference type="NCBI Taxonomy" id="1754192"/>
    <lineage>
        <taxon>Eukaryota</taxon>
        <taxon>Fungi</taxon>
        <taxon>Fungi incertae sedis</taxon>
        <taxon>Chytridiomycota</taxon>
        <taxon>Chytridiomycota incertae sedis</taxon>
        <taxon>Neocallimastigomycetes</taxon>
        <taxon>Neocallimastigales</taxon>
        <taxon>Neocallimastigaceae</taxon>
        <taxon>Anaeromyces</taxon>
    </lineage>
</organism>
<protein>
    <recommendedName>
        <fullName evidence="1">Anaphase-promoting complex subunit 11</fullName>
    </recommendedName>
</protein>
<dbReference type="STRING" id="1754192.A0A1Y1XAE6"/>
<evidence type="ECO:0000256" key="4">
    <source>
        <dbReference type="ARBA" id="ARBA00022771"/>
    </source>
</evidence>
<keyword evidence="7" id="KW-0862">Zinc</keyword>
<dbReference type="GO" id="GO:0097602">
    <property type="term" value="F:cullin family protein binding"/>
    <property type="evidence" value="ECO:0007669"/>
    <property type="project" value="InterPro"/>
</dbReference>
<keyword evidence="8" id="KW-0131">Cell cycle</keyword>
<keyword evidence="2" id="KW-0132">Cell division</keyword>
<dbReference type="InterPro" id="IPR013083">
    <property type="entry name" value="Znf_RING/FYVE/PHD"/>
</dbReference>
<dbReference type="EMBL" id="MCFG01000097">
    <property type="protein sequence ID" value="ORX82324.1"/>
    <property type="molecule type" value="Genomic_DNA"/>
</dbReference>
<dbReference type="FunFam" id="3.30.40.10:FF:000552">
    <property type="entry name" value="Anaphase promoting complex subunit, putative"/>
    <property type="match status" value="1"/>
</dbReference>
<name>A0A1Y1XAE6_9FUNG</name>
<accession>A0A1Y1XAE6</accession>
<evidence type="ECO:0000256" key="10">
    <source>
        <dbReference type="SAM" id="MobiDB-lite"/>
    </source>
</evidence>
<dbReference type="GO" id="GO:0016567">
    <property type="term" value="P:protein ubiquitination"/>
    <property type="evidence" value="ECO:0007669"/>
    <property type="project" value="EnsemblFungi"/>
</dbReference>
<reference evidence="12 13" key="2">
    <citation type="submission" date="2016-08" db="EMBL/GenBank/DDBJ databases">
        <title>Pervasive Adenine N6-methylation of Active Genes in Fungi.</title>
        <authorList>
            <consortium name="DOE Joint Genome Institute"/>
            <person name="Mondo S.J."/>
            <person name="Dannebaum R.O."/>
            <person name="Kuo R.C."/>
            <person name="Labutti K."/>
            <person name="Haridas S."/>
            <person name="Kuo A."/>
            <person name="Salamov A."/>
            <person name="Ahrendt S.R."/>
            <person name="Lipzen A."/>
            <person name="Sullivan W."/>
            <person name="Andreopoulos W.B."/>
            <person name="Clum A."/>
            <person name="Lindquist E."/>
            <person name="Daum C."/>
            <person name="Ramamoorthy G.K."/>
            <person name="Gryganskyi A."/>
            <person name="Culley D."/>
            <person name="Magnuson J.K."/>
            <person name="James T.Y."/>
            <person name="O'Malley M.A."/>
            <person name="Stajich J.E."/>
            <person name="Spatafora J.W."/>
            <person name="Visel A."/>
            <person name="Grigoriev I.V."/>
        </authorList>
    </citation>
    <scope>NUCLEOTIDE SEQUENCE [LARGE SCALE GENOMIC DNA]</scope>
    <source>
        <strain evidence="12 13">S4</strain>
    </source>
</reference>